<gene>
    <name evidence="1" type="ORF">clas99</name>
</gene>
<dbReference type="Proteomes" id="UP000232791">
    <property type="component" value="Segment"/>
</dbReference>
<proteinExistence type="predicted"/>
<accession>A0A0K0WSK4</accession>
<reference evidence="1 2" key="1">
    <citation type="journal article" date="2015" name="PLoS ONE">
        <title>The Complete Genome of a New Betabaculovirus from Clostera anastomosis.</title>
        <authorList>
            <person name="Yin F."/>
            <person name="Zhu Z."/>
            <person name="Liu X."/>
            <person name="Hou D."/>
            <person name="Wang J."/>
            <person name="Zhang L."/>
            <person name="Wang M."/>
            <person name="Kou Z."/>
            <person name="Wang H."/>
            <person name="Deng F."/>
            <person name="Hu Z."/>
        </authorList>
    </citation>
    <scope>NUCLEOTIDE SEQUENCE [LARGE SCALE GENOMIC DNA]</scope>
    <source>
        <strain evidence="1 2">ClasGV-B</strain>
    </source>
</reference>
<evidence type="ECO:0000313" key="2">
    <source>
        <dbReference type="Proteomes" id="UP000232791"/>
    </source>
</evidence>
<protein>
    <submittedName>
        <fullName evidence="1">Lef-3</fullName>
    </submittedName>
</protein>
<organism evidence="1 2">
    <name type="scientific">Clostera anastomosis granulovirus B</name>
    <dbReference type="NCBI Taxonomy" id="1986290"/>
    <lineage>
        <taxon>Viruses</taxon>
        <taxon>Viruses incertae sedis</taxon>
        <taxon>Naldaviricetes</taxon>
        <taxon>Lefavirales</taxon>
        <taxon>Baculoviridae</taxon>
        <taxon>Betabaculovirus</taxon>
        <taxon>Betabaculovirus alterclanastomosis</taxon>
    </lineage>
</organism>
<dbReference type="EMBL" id="KR091910">
    <property type="protein sequence ID" value="AKS25442.1"/>
    <property type="molecule type" value="Genomic_DNA"/>
</dbReference>
<name>A0A0K0WSK4_9BBAC</name>
<sequence>MSKRSADTDIAACTVKKNVITTEQIVILKREFQKGAARVDNTVIYKLDCRTVNKKEQNLIYVNTKNEYDMIQENCSYRFTIERQDDRRWYLLEFEKMLGEEVTLKATLAEEDFVNEAEVLVNYYVEGAYAVGEHDCIKLFGVVNVADSLKQCDLVVKLDGPSCFDFDINESRKQRANRALTQIYTSMLNKWWVFQVICRKPYCMSLLVKDNTTINTSDCTIDIMDIMNISSVSYTINKRFTVAELLKVSRCDYVSGDKARLTFEFMMETNTLTGSKFNVKEDDAYEIMCDVNSINFETSIGSRFYCVYNYKTNEEKPFYNIVSVICIDSDNNVSCVF</sequence>
<dbReference type="OrthoDB" id="8148at10239"/>
<keyword evidence="2" id="KW-1185">Reference proteome</keyword>
<evidence type="ECO:0000313" key="1">
    <source>
        <dbReference type="EMBL" id="AKS25442.1"/>
    </source>
</evidence>